<dbReference type="FunFam" id="3.40.640.10:FF:000053">
    <property type="entry name" value="Aminotransferase, class I"/>
    <property type="match status" value="1"/>
</dbReference>
<dbReference type="Gene3D" id="3.40.640.10">
    <property type="entry name" value="Type I PLP-dependent aspartate aminotransferase-like (Major domain)"/>
    <property type="match status" value="1"/>
</dbReference>
<evidence type="ECO:0000256" key="5">
    <source>
        <dbReference type="ARBA" id="ARBA00022679"/>
    </source>
</evidence>
<dbReference type="Pfam" id="PF00155">
    <property type="entry name" value="Aminotran_1_2"/>
    <property type="match status" value="1"/>
</dbReference>
<dbReference type="Proteomes" id="UP000051813">
    <property type="component" value="Unassembled WGS sequence"/>
</dbReference>
<name>A0A0R2BSZ9_9LACO</name>
<evidence type="ECO:0000256" key="4">
    <source>
        <dbReference type="ARBA" id="ARBA00022576"/>
    </source>
</evidence>
<dbReference type="InterPro" id="IPR004839">
    <property type="entry name" value="Aminotransferase_I/II_large"/>
</dbReference>
<accession>A0A0R2BSZ9</accession>
<dbReference type="InterPro" id="IPR015424">
    <property type="entry name" value="PyrdxlP-dep_Trfase"/>
</dbReference>
<dbReference type="PANTHER" id="PTHR42790:SF19">
    <property type="entry name" value="KYNURENINE_ALPHA-AMINOADIPATE AMINOTRANSFERASE, MITOCHONDRIAL"/>
    <property type="match status" value="1"/>
</dbReference>
<dbReference type="GO" id="GO:0008483">
    <property type="term" value="F:transaminase activity"/>
    <property type="evidence" value="ECO:0007669"/>
    <property type="project" value="UniProtKB-KW"/>
</dbReference>
<evidence type="ECO:0000259" key="7">
    <source>
        <dbReference type="Pfam" id="PF00155"/>
    </source>
</evidence>
<keyword evidence="4 8" id="KW-0032">Aminotransferase</keyword>
<keyword evidence="9" id="KW-1185">Reference proteome</keyword>
<organism evidence="8 9">
    <name type="scientific">Lapidilactobacillus dextrinicus DSM 20335</name>
    <dbReference type="NCBI Taxonomy" id="1423738"/>
    <lineage>
        <taxon>Bacteria</taxon>
        <taxon>Bacillati</taxon>
        <taxon>Bacillota</taxon>
        <taxon>Bacilli</taxon>
        <taxon>Lactobacillales</taxon>
        <taxon>Lactobacillaceae</taxon>
        <taxon>Lapidilactobacillus</taxon>
    </lineage>
</organism>
<comment type="caution">
    <text evidence="8">The sequence shown here is derived from an EMBL/GenBank/DDBJ whole genome shotgun (WGS) entry which is preliminary data.</text>
</comment>
<sequence length="398" mass="44887">MNQLASRTKMTSQTGLEDLIPDITGDIISFAGGLPDPEQFPNQAITESYQRVLRDNGLDALQYHNAKGYRPLREKLAAQLNQENYGITADEIILTQGAQQGLDLVAKLLLNKGDNIVVEAPTYTGALAAFAAYEPTYSELPMEMDGPDLTQLNKILLTQKIKFIYVIPNFQNPTGIVMSLAKRQRLIELANRYHVIILEDDPYHYLRFSGENLPSLKSLDTEGRVISLGSFSKILAPGLRLGWLLADPELLTQIRYLKDGTDLESPELTQQVVADYLEHHDFKQHLANLRADYKQKRNWMMTALDKYLPAGFEYSHPDGGFFLWLKGPANLDFDKILRERMAPTEHILYVPSVNLYASKSVYNGARISYAAPDEATIDYGIHRLSDVLRDELRQAQAL</sequence>
<proteinExistence type="inferred from homology"/>
<reference evidence="8 9" key="1">
    <citation type="journal article" date="2015" name="Genome Announc.">
        <title>Expanding the biotechnology potential of lactobacilli through comparative genomics of 213 strains and associated genera.</title>
        <authorList>
            <person name="Sun Z."/>
            <person name="Harris H.M."/>
            <person name="McCann A."/>
            <person name="Guo C."/>
            <person name="Argimon S."/>
            <person name="Zhang W."/>
            <person name="Yang X."/>
            <person name="Jeffery I.B."/>
            <person name="Cooney J.C."/>
            <person name="Kagawa T.F."/>
            <person name="Liu W."/>
            <person name="Song Y."/>
            <person name="Salvetti E."/>
            <person name="Wrobel A."/>
            <person name="Rasinkangas P."/>
            <person name="Parkhill J."/>
            <person name="Rea M.C."/>
            <person name="O'Sullivan O."/>
            <person name="Ritari J."/>
            <person name="Douillard F.P."/>
            <person name="Paul Ross R."/>
            <person name="Yang R."/>
            <person name="Briner A.E."/>
            <person name="Felis G.E."/>
            <person name="de Vos W.M."/>
            <person name="Barrangou R."/>
            <person name="Klaenhammer T.R."/>
            <person name="Caufield P.W."/>
            <person name="Cui Y."/>
            <person name="Zhang H."/>
            <person name="O'Toole P.W."/>
        </authorList>
    </citation>
    <scope>NUCLEOTIDE SEQUENCE [LARGE SCALE GENOMIC DNA]</scope>
    <source>
        <strain evidence="8 9">DSM 20335</strain>
    </source>
</reference>
<dbReference type="RefSeq" id="WP_057757080.1">
    <property type="nucleotide sequence ID" value="NZ_AYYK01000015.1"/>
</dbReference>
<evidence type="ECO:0000256" key="3">
    <source>
        <dbReference type="ARBA" id="ARBA00011738"/>
    </source>
</evidence>
<dbReference type="InterPro" id="IPR015421">
    <property type="entry name" value="PyrdxlP-dep_Trfase_major"/>
</dbReference>
<evidence type="ECO:0000313" key="9">
    <source>
        <dbReference type="Proteomes" id="UP000051813"/>
    </source>
</evidence>
<keyword evidence="5 8" id="KW-0808">Transferase</keyword>
<protein>
    <submittedName>
        <fullName evidence="8">Aminotransferase</fullName>
    </submittedName>
</protein>
<dbReference type="GO" id="GO:1901605">
    <property type="term" value="P:alpha-amino acid metabolic process"/>
    <property type="evidence" value="ECO:0007669"/>
    <property type="project" value="TreeGrafter"/>
</dbReference>
<keyword evidence="6" id="KW-0663">Pyridoxal phosphate</keyword>
<dbReference type="PATRIC" id="fig|1423738.3.peg.444"/>
<dbReference type="AlphaFoldDB" id="A0A0R2BSZ9"/>
<dbReference type="SUPFAM" id="SSF53383">
    <property type="entry name" value="PLP-dependent transferases"/>
    <property type="match status" value="1"/>
</dbReference>
<dbReference type="InterPro" id="IPR050859">
    <property type="entry name" value="Class-I_PLP-dep_aminotransf"/>
</dbReference>
<dbReference type="CDD" id="cd00609">
    <property type="entry name" value="AAT_like"/>
    <property type="match status" value="1"/>
</dbReference>
<dbReference type="InterPro" id="IPR015422">
    <property type="entry name" value="PyrdxlP-dep_Trfase_small"/>
</dbReference>
<evidence type="ECO:0000256" key="1">
    <source>
        <dbReference type="ARBA" id="ARBA00001933"/>
    </source>
</evidence>
<comment type="similarity">
    <text evidence="2">Belongs to the class-I pyridoxal-phosphate-dependent aminotransferase family.</text>
</comment>
<feature type="domain" description="Aminotransferase class I/classII large" evidence="7">
    <location>
        <begin position="44"/>
        <end position="384"/>
    </location>
</feature>
<comment type="cofactor">
    <cofactor evidence="1">
        <name>pyridoxal 5'-phosphate</name>
        <dbReference type="ChEBI" id="CHEBI:597326"/>
    </cofactor>
</comment>
<dbReference type="EMBL" id="AYYK01000015">
    <property type="protein sequence ID" value="KRM78595.1"/>
    <property type="molecule type" value="Genomic_DNA"/>
</dbReference>
<comment type="subunit">
    <text evidence="3">Homodimer.</text>
</comment>
<evidence type="ECO:0000256" key="6">
    <source>
        <dbReference type="ARBA" id="ARBA00022898"/>
    </source>
</evidence>
<dbReference type="GO" id="GO:0030170">
    <property type="term" value="F:pyridoxal phosphate binding"/>
    <property type="evidence" value="ECO:0007669"/>
    <property type="project" value="InterPro"/>
</dbReference>
<dbReference type="Gene3D" id="3.90.1150.10">
    <property type="entry name" value="Aspartate Aminotransferase, domain 1"/>
    <property type="match status" value="1"/>
</dbReference>
<evidence type="ECO:0000313" key="8">
    <source>
        <dbReference type="EMBL" id="KRM78595.1"/>
    </source>
</evidence>
<gene>
    <name evidence="8" type="ORF">FC84_GL000434</name>
</gene>
<evidence type="ECO:0000256" key="2">
    <source>
        <dbReference type="ARBA" id="ARBA00007441"/>
    </source>
</evidence>
<dbReference type="PANTHER" id="PTHR42790">
    <property type="entry name" value="AMINOTRANSFERASE"/>
    <property type="match status" value="1"/>
</dbReference>
<dbReference type="STRING" id="1423738.FC84_GL000434"/>
<dbReference type="OrthoDB" id="9802328at2"/>